<evidence type="ECO:0000256" key="12">
    <source>
        <dbReference type="SAM" id="Phobius"/>
    </source>
</evidence>
<feature type="domain" description="P-type ATPase A" evidence="13">
    <location>
        <begin position="78"/>
        <end position="149"/>
    </location>
</feature>
<evidence type="ECO:0000256" key="9">
    <source>
        <dbReference type="ARBA" id="ARBA00022989"/>
    </source>
</evidence>
<feature type="compositionally biased region" description="Basic residues" evidence="11">
    <location>
        <begin position="833"/>
        <end position="842"/>
    </location>
</feature>
<dbReference type="GO" id="GO:0046872">
    <property type="term" value="F:metal ion binding"/>
    <property type="evidence" value="ECO:0007669"/>
    <property type="project" value="UniProtKB-KW"/>
</dbReference>
<dbReference type="SFLD" id="SFLDS00003">
    <property type="entry name" value="Haloacid_Dehalogenase"/>
    <property type="match status" value="1"/>
</dbReference>
<dbReference type="SFLD" id="SFLDF00027">
    <property type="entry name" value="p-type_atpase"/>
    <property type="match status" value="1"/>
</dbReference>
<dbReference type="InterPro" id="IPR044492">
    <property type="entry name" value="P_typ_ATPase_HD_dom"/>
</dbReference>
<proteinExistence type="inferred from homology"/>
<keyword evidence="7" id="KW-0460">Magnesium</keyword>
<dbReference type="PRINTS" id="PR00119">
    <property type="entry name" value="CATATPASE"/>
</dbReference>
<sequence length="1160" mass="126355">MMTSLRLQQTLRHPFDVWVYRNKKWGVLATDEIVVGDIVSLTSGTEDAVGSVLSHMTVRTSRRIKSKRRRDAHNHDVGRHVPADLLLLKGSAVVNEAMLTGESVPQIKESLDTLEDASGNGVTNLDLEDALYKKSILFGGTVLVNHDAKRGSSSDDADSYAQDNTTPSSKKNIIPPPPDNGCICFTLRTGFDTQQGQLLRTMIHAAKKTGGAGQSDGINTLDTFLFILLLLLCAVVSAISVLQAGWYDPTRNKFRLVLHVIIIVTSVVPPELPMELSLAVTSSLADLMKRCAVYCTEPFRIPLAGKVDVCCFDKTGTLTSDEMRLRGVRLPPFSSSGVVEKKERMISCVDGTNHGSNVDLVLPSSSSSSSSSANVDDADDDDVDEENRMNVIPREVLRVMVGCQSLATTTGGGPGEVVTEEDIIGDPLEKAVLLGCNWTLRSSNTVCPKSSIMTNTTAMTSSMSSSSSAYLKPISVHHRFTFSSRLKRMTVLARDAQSRDLWALSKGAPETLHALLDKTSIPSNYEQVYKYHMGLGQRVLCMGYRNLGSSADVSDLREKGRSYVERDLIFGGFLVLDCPLKSDSCRVIKELKSSCHDAVMITGDSVLTAAEVARQVGIIGTKPKDTYELKKVVRGGSGGANEEEEGKVSFEFVPMDDDNDGDGSKTAAGTTTTGKQNRGIAYVPSNFNVLEEMTQKSEVALCVSGETLIEFAMEAVRRKRRKDATTASTTTAPPPLHVKTVFHELEARDALKSLVTIVSVFARHAPRQKEAVIAAFNDAGKFTLMCGDGTNDVGALKQAHVGISIVSVPDLEAKQRSAEEEIAKIKAEEKKERKAMKKKNKKTAKDGDAKSSSSSSIDKKRRKKARSLNLEKVVRQMQEAEEELSYVALGDASVASPFTSRAMSIKCCKDVLQQGRCTLVTMIQIYKILGVNCLVNALVLTKLHTHGVKQGDRQLTVVGMVVAAMFLFVTKGKPLSTLSPQRPPSTVLCKQVLLSITVQFVIHFVAIMAATNLSLSYVDPYDPSIIPDGAFNPNTLNTCTFLLTVMATINTFVVNYRGKPFTENLMDNKLMLRSVQVSYGALFASALEVFPPLNQLIQLAPLPTPEVVRAMPVDMIQNENVYLSGMVDMFGFNVTLCIFMVLDGVLSYVAEKTIVRIFEG</sequence>
<evidence type="ECO:0000256" key="1">
    <source>
        <dbReference type="ARBA" id="ARBA00004141"/>
    </source>
</evidence>
<dbReference type="EMBL" id="HBNS01036363">
    <property type="protein sequence ID" value="CAE4632933.1"/>
    <property type="molecule type" value="Transcribed_RNA"/>
</dbReference>
<gene>
    <name evidence="14" type="ORF">DBRI00130_LOCUS28423</name>
</gene>
<dbReference type="InterPro" id="IPR059000">
    <property type="entry name" value="ATPase_P-type_domA"/>
</dbReference>
<evidence type="ECO:0000256" key="2">
    <source>
        <dbReference type="ARBA" id="ARBA00006000"/>
    </source>
</evidence>
<dbReference type="InterPro" id="IPR001757">
    <property type="entry name" value="P_typ_ATPase"/>
</dbReference>
<keyword evidence="5" id="KW-0547">Nucleotide-binding</keyword>
<dbReference type="GO" id="GO:0005789">
    <property type="term" value="C:endoplasmic reticulum membrane"/>
    <property type="evidence" value="ECO:0007669"/>
    <property type="project" value="TreeGrafter"/>
</dbReference>
<feature type="transmembrane region" description="Helical" evidence="12">
    <location>
        <begin position="1035"/>
        <end position="1056"/>
    </location>
</feature>
<evidence type="ECO:0000256" key="3">
    <source>
        <dbReference type="ARBA" id="ARBA00022692"/>
    </source>
</evidence>
<evidence type="ECO:0000256" key="7">
    <source>
        <dbReference type="ARBA" id="ARBA00022842"/>
    </source>
</evidence>
<feature type="region of interest" description="Disordered" evidence="11">
    <location>
        <begin position="652"/>
        <end position="677"/>
    </location>
</feature>
<dbReference type="GO" id="GO:0015662">
    <property type="term" value="F:P-type ion transporter activity"/>
    <property type="evidence" value="ECO:0007669"/>
    <property type="project" value="TreeGrafter"/>
</dbReference>
<evidence type="ECO:0000256" key="5">
    <source>
        <dbReference type="ARBA" id="ARBA00022741"/>
    </source>
</evidence>
<dbReference type="InterPro" id="IPR036412">
    <property type="entry name" value="HAD-like_sf"/>
</dbReference>
<feature type="compositionally biased region" description="Low complexity" evidence="11">
    <location>
        <begin position="362"/>
        <end position="375"/>
    </location>
</feature>
<dbReference type="PANTHER" id="PTHR45630:SF7">
    <property type="entry name" value="ENDOPLASMIC RETICULUM TRANSMEMBRANE HELIX TRANSLOCASE"/>
    <property type="match status" value="1"/>
</dbReference>
<feature type="compositionally biased region" description="Low complexity" evidence="11">
    <location>
        <begin position="665"/>
        <end position="675"/>
    </location>
</feature>
<dbReference type="Pfam" id="PF00122">
    <property type="entry name" value="E1-E2_ATPase"/>
    <property type="match status" value="1"/>
</dbReference>
<dbReference type="PANTHER" id="PTHR45630">
    <property type="entry name" value="CATION-TRANSPORTING ATPASE-RELATED"/>
    <property type="match status" value="1"/>
</dbReference>
<name>A0A7S4S309_9STRA</name>
<comment type="similarity">
    <text evidence="2">Belongs to the cation transport ATPase (P-type) (TC 3.A.3) family. Type V subfamily.</text>
</comment>
<feature type="compositionally biased region" description="Acidic residues" evidence="11">
    <location>
        <begin position="376"/>
        <end position="385"/>
    </location>
</feature>
<dbReference type="InterPro" id="IPR023298">
    <property type="entry name" value="ATPase_P-typ_TM_dom_sf"/>
</dbReference>
<dbReference type="InterPro" id="IPR023299">
    <property type="entry name" value="ATPase_P-typ_cyto_dom_N"/>
</dbReference>
<dbReference type="GO" id="GO:0016887">
    <property type="term" value="F:ATP hydrolysis activity"/>
    <property type="evidence" value="ECO:0007669"/>
    <property type="project" value="InterPro"/>
</dbReference>
<evidence type="ECO:0000256" key="11">
    <source>
        <dbReference type="SAM" id="MobiDB-lite"/>
    </source>
</evidence>
<evidence type="ECO:0000259" key="13">
    <source>
        <dbReference type="Pfam" id="PF00122"/>
    </source>
</evidence>
<dbReference type="GO" id="GO:0019829">
    <property type="term" value="F:ATPase-coupled monoatomic cation transmembrane transporter activity"/>
    <property type="evidence" value="ECO:0007669"/>
    <property type="project" value="TreeGrafter"/>
</dbReference>
<dbReference type="SUPFAM" id="SSF81653">
    <property type="entry name" value="Calcium ATPase, transduction domain A"/>
    <property type="match status" value="1"/>
</dbReference>
<keyword evidence="10 12" id="KW-0472">Membrane</keyword>
<dbReference type="GO" id="GO:0006874">
    <property type="term" value="P:intracellular calcium ion homeostasis"/>
    <property type="evidence" value="ECO:0007669"/>
    <property type="project" value="TreeGrafter"/>
</dbReference>
<feature type="transmembrane region" description="Helical" evidence="12">
    <location>
        <begin position="1130"/>
        <end position="1150"/>
    </location>
</feature>
<reference evidence="14" key="1">
    <citation type="submission" date="2021-01" db="EMBL/GenBank/DDBJ databases">
        <authorList>
            <person name="Corre E."/>
            <person name="Pelletier E."/>
            <person name="Niang G."/>
            <person name="Scheremetjew M."/>
            <person name="Finn R."/>
            <person name="Kale V."/>
            <person name="Holt S."/>
            <person name="Cochrane G."/>
            <person name="Meng A."/>
            <person name="Brown T."/>
            <person name="Cohen L."/>
        </authorList>
    </citation>
    <scope>NUCLEOTIDE SEQUENCE</scope>
    <source>
        <strain evidence="14">GSO104</strain>
    </source>
</reference>
<keyword evidence="4" id="KW-0479">Metal-binding</keyword>
<comment type="subcellular location">
    <subcellularLocation>
        <location evidence="1">Membrane</location>
        <topology evidence="1">Multi-pass membrane protein</topology>
    </subcellularLocation>
</comment>
<dbReference type="Gene3D" id="2.70.150.10">
    <property type="entry name" value="Calcium-transporting ATPase, cytoplasmic transduction domain A"/>
    <property type="match status" value="1"/>
</dbReference>
<evidence type="ECO:0000313" key="14">
    <source>
        <dbReference type="EMBL" id="CAE4632933.1"/>
    </source>
</evidence>
<keyword evidence="9 12" id="KW-1133">Transmembrane helix</keyword>
<accession>A0A7S4S309</accession>
<keyword evidence="8" id="KW-1278">Translocase</keyword>
<dbReference type="GO" id="GO:0005524">
    <property type="term" value="F:ATP binding"/>
    <property type="evidence" value="ECO:0007669"/>
    <property type="project" value="UniProtKB-KW"/>
</dbReference>
<feature type="transmembrane region" description="Helical" evidence="12">
    <location>
        <begin position="224"/>
        <end position="242"/>
    </location>
</feature>
<dbReference type="PROSITE" id="PS00154">
    <property type="entry name" value="ATPASE_E1_E2"/>
    <property type="match status" value="1"/>
</dbReference>
<dbReference type="NCBIfam" id="TIGR01494">
    <property type="entry name" value="ATPase_P-type"/>
    <property type="match status" value="1"/>
</dbReference>
<dbReference type="SUPFAM" id="SSF56784">
    <property type="entry name" value="HAD-like"/>
    <property type="match status" value="1"/>
</dbReference>
<dbReference type="InterPro" id="IPR018303">
    <property type="entry name" value="ATPase_P-typ_P_site"/>
</dbReference>
<feature type="region of interest" description="Disordered" evidence="11">
    <location>
        <begin position="829"/>
        <end position="864"/>
    </location>
</feature>
<keyword evidence="6" id="KW-0067">ATP-binding</keyword>
<dbReference type="InterPro" id="IPR008250">
    <property type="entry name" value="ATPase_P-typ_transduc_dom_A_sf"/>
</dbReference>
<evidence type="ECO:0000256" key="4">
    <source>
        <dbReference type="ARBA" id="ARBA00022723"/>
    </source>
</evidence>
<dbReference type="Gene3D" id="1.20.1110.10">
    <property type="entry name" value="Calcium-transporting ATPase, transmembrane domain"/>
    <property type="match status" value="1"/>
</dbReference>
<dbReference type="SUPFAM" id="SSF81660">
    <property type="entry name" value="Metal cation-transporting ATPase, ATP-binding domain N"/>
    <property type="match status" value="1"/>
</dbReference>
<feature type="compositionally biased region" description="Low complexity" evidence="11">
    <location>
        <begin position="159"/>
        <end position="173"/>
    </location>
</feature>
<feature type="transmembrane region" description="Helical" evidence="12">
    <location>
        <begin position="992"/>
        <end position="1015"/>
    </location>
</feature>
<dbReference type="Gene3D" id="3.40.50.1000">
    <property type="entry name" value="HAD superfamily/HAD-like"/>
    <property type="match status" value="1"/>
</dbReference>
<dbReference type="SUPFAM" id="SSF81665">
    <property type="entry name" value="Calcium ATPase, transmembrane domain M"/>
    <property type="match status" value="1"/>
</dbReference>
<evidence type="ECO:0000256" key="6">
    <source>
        <dbReference type="ARBA" id="ARBA00022840"/>
    </source>
</evidence>
<keyword evidence="3 12" id="KW-0812">Transmembrane</keyword>
<evidence type="ECO:0000256" key="10">
    <source>
        <dbReference type="ARBA" id="ARBA00023136"/>
    </source>
</evidence>
<organism evidence="14">
    <name type="scientific">Ditylum brightwellii</name>
    <dbReference type="NCBI Taxonomy" id="49249"/>
    <lineage>
        <taxon>Eukaryota</taxon>
        <taxon>Sar</taxon>
        <taxon>Stramenopiles</taxon>
        <taxon>Ochrophyta</taxon>
        <taxon>Bacillariophyta</taxon>
        <taxon>Mediophyceae</taxon>
        <taxon>Lithodesmiophycidae</taxon>
        <taxon>Lithodesmiales</taxon>
        <taxon>Lithodesmiaceae</taxon>
        <taxon>Ditylum</taxon>
    </lineage>
</organism>
<dbReference type="InterPro" id="IPR023214">
    <property type="entry name" value="HAD_sf"/>
</dbReference>
<dbReference type="AlphaFoldDB" id="A0A7S4S309"/>
<dbReference type="InterPro" id="IPR006544">
    <property type="entry name" value="P-type_TPase_V"/>
</dbReference>
<feature type="region of interest" description="Disordered" evidence="11">
    <location>
        <begin position="362"/>
        <end position="386"/>
    </location>
</feature>
<evidence type="ECO:0000256" key="8">
    <source>
        <dbReference type="ARBA" id="ARBA00022967"/>
    </source>
</evidence>
<dbReference type="SFLD" id="SFLDG00002">
    <property type="entry name" value="C1.7:_P-type_atpase_like"/>
    <property type="match status" value="1"/>
</dbReference>
<dbReference type="NCBIfam" id="TIGR01657">
    <property type="entry name" value="P-ATPase-V"/>
    <property type="match status" value="1"/>
</dbReference>
<dbReference type="Gene3D" id="3.40.1110.10">
    <property type="entry name" value="Calcium-transporting ATPase, cytoplasmic domain N"/>
    <property type="match status" value="1"/>
</dbReference>
<protein>
    <recommendedName>
        <fullName evidence="13">P-type ATPase A domain-containing protein</fullName>
    </recommendedName>
</protein>
<feature type="region of interest" description="Disordered" evidence="11">
    <location>
        <begin position="149"/>
        <end position="177"/>
    </location>
</feature>